<accession>A0A6C0ICR5</accession>
<reference evidence="1" key="1">
    <citation type="journal article" date="2020" name="Nature">
        <title>Giant virus diversity and host interactions through global metagenomics.</title>
        <authorList>
            <person name="Schulz F."/>
            <person name="Roux S."/>
            <person name="Paez-Espino D."/>
            <person name="Jungbluth S."/>
            <person name="Walsh D.A."/>
            <person name="Denef V.J."/>
            <person name="McMahon K.D."/>
            <person name="Konstantinidis K.T."/>
            <person name="Eloe-Fadrosh E.A."/>
            <person name="Kyrpides N.C."/>
            <person name="Woyke T."/>
        </authorList>
    </citation>
    <scope>NUCLEOTIDE SEQUENCE</scope>
    <source>
        <strain evidence="1">GVMAG-M-3300023184-68</strain>
    </source>
</reference>
<evidence type="ECO:0000313" key="1">
    <source>
        <dbReference type="EMBL" id="QHT90215.1"/>
    </source>
</evidence>
<sequence length="169" mass="19289">MSNLLGGTPMPFDCAYPEYIQETLPKSKLGYGTNNLYPKFPPKMSDGRSLISSWNPESVVDDVFKKEHMNEFSDLAPLNPNWMYRRYMQKNGYQIMGQNYRETANDTGTAISVFDKDHISLQNNASNRPFLFNSLMDPSQPPGYESSNLKSLYLTREQLNSRKSAPVIV</sequence>
<protein>
    <submittedName>
        <fullName evidence="1">Uncharacterized protein</fullName>
    </submittedName>
</protein>
<name>A0A6C0ICR5_9ZZZZ</name>
<dbReference type="EMBL" id="MN740153">
    <property type="protein sequence ID" value="QHT90215.1"/>
    <property type="molecule type" value="Genomic_DNA"/>
</dbReference>
<organism evidence="1">
    <name type="scientific">viral metagenome</name>
    <dbReference type="NCBI Taxonomy" id="1070528"/>
    <lineage>
        <taxon>unclassified sequences</taxon>
        <taxon>metagenomes</taxon>
        <taxon>organismal metagenomes</taxon>
    </lineage>
</organism>
<dbReference type="AlphaFoldDB" id="A0A6C0ICR5"/>
<proteinExistence type="predicted"/>